<name>A0AAN6ZPF7_9PEZI</name>
<evidence type="ECO:0000259" key="1">
    <source>
        <dbReference type="Pfam" id="PF01636"/>
    </source>
</evidence>
<dbReference type="Proteomes" id="UP001302676">
    <property type="component" value="Unassembled WGS sequence"/>
</dbReference>
<organism evidence="2 3">
    <name type="scientific">Dichotomopilus funicola</name>
    <dbReference type="NCBI Taxonomy" id="1934379"/>
    <lineage>
        <taxon>Eukaryota</taxon>
        <taxon>Fungi</taxon>
        <taxon>Dikarya</taxon>
        <taxon>Ascomycota</taxon>
        <taxon>Pezizomycotina</taxon>
        <taxon>Sordariomycetes</taxon>
        <taxon>Sordariomycetidae</taxon>
        <taxon>Sordariales</taxon>
        <taxon>Chaetomiaceae</taxon>
        <taxon>Dichotomopilus</taxon>
    </lineage>
</organism>
<dbReference type="CDD" id="cd05120">
    <property type="entry name" value="APH_ChoK_like"/>
    <property type="match status" value="1"/>
</dbReference>
<dbReference type="GO" id="GO:0016301">
    <property type="term" value="F:kinase activity"/>
    <property type="evidence" value="ECO:0007669"/>
    <property type="project" value="UniProtKB-KW"/>
</dbReference>
<reference evidence="2" key="1">
    <citation type="journal article" date="2023" name="Mol. Phylogenet. Evol.">
        <title>Genome-scale phylogeny and comparative genomics of the fungal order Sordariales.</title>
        <authorList>
            <person name="Hensen N."/>
            <person name="Bonometti L."/>
            <person name="Westerberg I."/>
            <person name="Brannstrom I.O."/>
            <person name="Guillou S."/>
            <person name="Cros-Aarteil S."/>
            <person name="Calhoun S."/>
            <person name="Haridas S."/>
            <person name="Kuo A."/>
            <person name="Mondo S."/>
            <person name="Pangilinan J."/>
            <person name="Riley R."/>
            <person name="LaButti K."/>
            <person name="Andreopoulos B."/>
            <person name="Lipzen A."/>
            <person name="Chen C."/>
            <person name="Yan M."/>
            <person name="Daum C."/>
            <person name="Ng V."/>
            <person name="Clum A."/>
            <person name="Steindorff A."/>
            <person name="Ohm R.A."/>
            <person name="Martin F."/>
            <person name="Silar P."/>
            <person name="Natvig D.O."/>
            <person name="Lalanne C."/>
            <person name="Gautier V."/>
            <person name="Ament-Velasquez S.L."/>
            <person name="Kruys A."/>
            <person name="Hutchinson M.I."/>
            <person name="Powell A.J."/>
            <person name="Barry K."/>
            <person name="Miller A.N."/>
            <person name="Grigoriev I.V."/>
            <person name="Debuchy R."/>
            <person name="Gladieux P."/>
            <person name="Hiltunen Thoren M."/>
            <person name="Johannesson H."/>
        </authorList>
    </citation>
    <scope>NUCLEOTIDE SEQUENCE</scope>
    <source>
        <strain evidence="2">CBS 141.50</strain>
    </source>
</reference>
<proteinExistence type="predicted"/>
<dbReference type="Gene3D" id="3.90.1200.10">
    <property type="match status" value="1"/>
</dbReference>
<reference evidence="2" key="2">
    <citation type="submission" date="2023-05" db="EMBL/GenBank/DDBJ databases">
        <authorList>
            <consortium name="Lawrence Berkeley National Laboratory"/>
            <person name="Steindorff A."/>
            <person name="Hensen N."/>
            <person name="Bonometti L."/>
            <person name="Westerberg I."/>
            <person name="Brannstrom I.O."/>
            <person name="Guillou S."/>
            <person name="Cros-Aarteil S."/>
            <person name="Calhoun S."/>
            <person name="Haridas S."/>
            <person name="Kuo A."/>
            <person name="Mondo S."/>
            <person name="Pangilinan J."/>
            <person name="Riley R."/>
            <person name="Labutti K."/>
            <person name="Andreopoulos B."/>
            <person name="Lipzen A."/>
            <person name="Chen C."/>
            <person name="Yanf M."/>
            <person name="Daum C."/>
            <person name="Ng V."/>
            <person name="Clum A."/>
            <person name="Ohm R."/>
            <person name="Martin F."/>
            <person name="Silar P."/>
            <person name="Natvig D."/>
            <person name="Lalanne C."/>
            <person name="Gautier V."/>
            <person name="Ament-Velasquez S.L."/>
            <person name="Kruys A."/>
            <person name="Hutchinson M.I."/>
            <person name="Powell A.J."/>
            <person name="Barry K."/>
            <person name="Miller A.N."/>
            <person name="Grigoriev I.V."/>
            <person name="Debuchy R."/>
            <person name="Gladieux P."/>
            <person name="Thoren M.H."/>
            <person name="Johannesson H."/>
        </authorList>
    </citation>
    <scope>NUCLEOTIDE SEQUENCE</scope>
    <source>
        <strain evidence="2">CBS 141.50</strain>
    </source>
</reference>
<dbReference type="Pfam" id="PF01636">
    <property type="entry name" value="APH"/>
    <property type="match status" value="1"/>
</dbReference>
<dbReference type="InterPro" id="IPR051678">
    <property type="entry name" value="AGP_Transferase"/>
</dbReference>
<dbReference type="GeneID" id="87819730"/>
<dbReference type="PANTHER" id="PTHR21310:SF15">
    <property type="entry name" value="AMINOGLYCOSIDE PHOSPHOTRANSFERASE DOMAIN-CONTAINING PROTEIN"/>
    <property type="match status" value="1"/>
</dbReference>
<comment type="caution">
    <text evidence="2">The sequence shown here is derived from an EMBL/GenBank/DDBJ whole genome shotgun (WGS) entry which is preliminary data.</text>
</comment>
<gene>
    <name evidence="2" type="ORF">C8A04DRAFT_35299</name>
</gene>
<evidence type="ECO:0000313" key="2">
    <source>
        <dbReference type="EMBL" id="KAK4146017.1"/>
    </source>
</evidence>
<keyword evidence="3" id="KW-1185">Reference proteome</keyword>
<accession>A0AAN6ZPF7</accession>
<dbReference type="RefSeq" id="XP_062639388.1">
    <property type="nucleotide sequence ID" value="XM_062783117.1"/>
</dbReference>
<keyword evidence="2" id="KW-0418">Kinase</keyword>
<protein>
    <submittedName>
        <fullName evidence="2">Kinase-like domain-containing protein</fullName>
    </submittedName>
</protein>
<feature type="domain" description="Aminoglycoside phosphotransferase" evidence="1">
    <location>
        <begin position="52"/>
        <end position="198"/>
    </location>
</feature>
<dbReference type="InterPro" id="IPR002575">
    <property type="entry name" value="Aminoglycoside_PTrfase"/>
</dbReference>
<dbReference type="InterPro" id="IPR011009">
    <property type="entry name" value="Kinase-like_dom_sf"/>
</dbReference>
<evidence type="ECO:0000313" key="3">
    <source>
        <dbReference type="Proteomes" id="UP001302676"/>
    </source>
</evidence>
<dbReference type="AlphaFoldDB" id="A0AAN6ZPF7"/>
<dbReference type="PANTHER" id="PTHR21310">
    <property type="entry name" value="AMINOGLYCOSIDE PHOSPHOTRANSFERASE-RELATED-RELATED"/>
    <property type="match status" value="1"/>
</dbReference>
<sequence length="259" mass="29809">MPVGPPTQGLTSEDGCTGTTHDRKYYRRGNAFIKRCLRAHEFIHSPHGIHVPRFRKESLKNEADTLRFIRQHTDIPVPSVYCDFEDDDAYYLITEYIEGVSMAELPEHQKGLVITELEGYLAQLKTLKSSRLGGPSGIVVPPYRVIDETEREDWSGLRQSEREEYVFCHNDCSQYNIIVNPETLKIAAIVDWEFGGFYPDSFEFPFWKRKGPSVAVDDEDDDTDALLAFLQSQLLPEKSLFIIAPQPTYDHWFLLIFPD</sequence>
<dbReference type="SUPFAM" id="SSF56112">
    <property type="entry name" value="Protein kinase-like (PK-like)"/>
    <property type="match status" value="1"/>
</dbReference>
<keyword evidence="2" id="KW-0808">Transferase</keyword>
<dbReference type="EMBL" id="MU853564">
    <property type="protein sequence ID" value="KAK4146017.1"/>
    <property type="molecule type" value="Genomic_DNA"/>
</dbReference>